<reference evidence="2 3" key="1">
    <citation type="submission" date="2017-04" db="EMBL/GenBank/DDBJ databases">
        <title>Complete Genome Sequence of Lytic Bacteriophage EF1 Infecting Enterococcus faecalis Isolates.</title>
        <authorList>
            <person name="Kim D."/>
            <person name="Kim Y.J."/>
            <person name="Han B.K."/>
            <person name="Kim H."/>
        </authorList>
    </citation>
    <scope>NUCLEOTIDE SEQUENCE [LARGE SCALE GENOMIC DNA]</scope>
</reference>
<protein>
    <recommendedName>
        <fullName evidence="4">Peptidase S74 domain-containing protein</fullName>
    </recommendedName>
</protein>
<evidence type="ECO:0000313" key="3">
    <source>
        <dbReference type="Proteomes" id="UP000260005"/>
    </source>
</evidence>
<sequence length="620" mass="66785">MIKFHKVSGKPAKVESGDENIWFSYPNGIYVADNQGNPRLISPGKMIGDAVPVGVPNEPGLFYYNTSNKKNYISTAEKWVEIGTGSIPGTGGGSNIAGNVLINDTADNYTSVDVEGALAEIAEKFPWYFGRMQLKDFNGDVNTLLKSTENYITTTAANRPNGKTGWLIQRKASNNNTYGFVIGDDGTAQTRVNDRFTPLAAQSDLAKLQNTVDSSLGELKVNVGKGLASDGKTLANGQTISLAQDILDKIDAAGAGANFVKKAGDTMTGSLVMKAGSGQVSQVQFSSTGSANNVAILDDPRGTSKNSPYGGKEGGSRFRIANVRKNVDIMSAYSDGSVDIHAHGPRAVFGNVSTNGRTTILNNNNNGGTSVDIVAPFSNVPLFVKGKNGQLHYKVNGGMNSLLSGNSSGGRKNLRIAGMGSNSELATLYFEAWNTRAKGKIHSGSAINVGFNHETSKGTGDGDVCLRIFPRKAGLNGERNALRNYAVLYYEQYSQTLVVDSFKGNANFTSNERNNFVRLSSDGFITRSSVKYKNPIKKFEEDALSKVKEVTPELYAYKNDPKQSTQLGFIIEHGLPQEVVEMEGRGVNAYALTAYLWRATQQLSQEVDSLKEELENLRNS</sequence>
<dbReference type="Proteomes" id="UP000260005">
    <property type="component" value="Segment"/>
</dbReference>
<keyword evidence="3" id="KW-1185">Reference proteome</keyword>
<evidence type="ECO:0000256" key="1">
    <source>
        <dbReference type="SAM" id="MobiDB-lite"/>
    </source>
</evidence>
<accession>A0A249XXS3</accession>
<organism evidence="2 3">
    <name type="scientific">Enterococcus phage EF1</name>
    <dbReference type="NCBI Taxonomy" id="2025813"/>
    <lineage>
        <taxon>Viruses</taxon>
        <taxon>Duplodnaviria</taxon>
        <taxon>Heunggongvirae</taxon>
        <taxon>Uroviricota</taxon>
        <taxon>Caudoviricetes</taxon>
    </lineage>
</organism>
<feature type="region of interest" description="Disordered" evidence="1">
    <location>
        <begin position="294"/>
        <end position="313"/>
    </location>
</feature>
<evidence type="ECO:0000313" key="2">
    <source>
        <dbReference type="EMBL" id="ASZ76783.1"/>
    </source>
</evidence>
<proteinExistence type="predicted"/>
<name>A0A249XXS3_9CAUD</name>
<evidence type="ECO:0008006" key="4">
    <source>
        <dbReference type="Google" id="ProtNLM"/>
    </source>
</evidence>
<dbReference type="EMBL" id="MF001358">
    <property type="protein sequence ID" value="ASZ76783.1"/>
    <property type="molecule type" value="Genomic_DNA"/>
</dbReference>